<dbReference type="EMBL" id="PCTB01000097">
    <property type="protein sequence ID" value="PIP62305.1"/>
    <property type="molecule type" value="Genomic_DNA"/>
</dbReference>
<feature type="transmembrane region" description="Helical" evidence="1">
    <location>
        <begin position="181"/>
        <end position="201"/>
    </location>
</feature>
<feature type="transmembrane region" description="Helical" evidence="1">
    <location>
        <begin position="61"/>
        <end position="80"/>
    </location>
</feature>
<dbReference type="GO" id="GO:0016020">
    <property type="term" value="C:membrane"/>
    <property type="evidence" value="ECO:0007669"/>
    <property type="project" value="InterPro"/>
</dbReference>
<proteinExistence type="predicted"/>
<organism evidence="3 4">
    <name type="scientific">Candidatus Roizmanbacteria bacterium CG22_combo_CG10-13_8_21_14_all_35_9</name>
    <dbReference type="NCBI Taxonomy" id="1974861"/>
    <lineage>
        <taxon>Bacteria</taxon>
        <taxon>Candidatus Roizmaniibacteriota</taxon>
    </lineage>
</organism>
<evidence type="ECO:0000313" key="4">
    <source>
        <dbReference type="Proteomes" id="UP000231021"/>
    </source>
</evidence>
<evidence type="ECO:0000313" key="3">
    <source>
        <dbReference type="EMBL" id="PIP62305.1"/>
    </source>
</evidence>
<dbReference type="InterPro" id="IPR037185">
    <property type="entry name" value="EmrE-like"/>
</dbReference>
<feature type="transmembrane region" description="Helical" evidence="1">
    <location>
        <begin position="33"/>
        <end position="54"/>
    </location>
</feature>
<reference evidence="3 4" key="1">
    <citation type="submission" date="2017-09" db="EMBL/GenBank/DDBJ databases">
        <title>Depth-based differentiation of microbial function through sediment-hosted aquifers and enrichment of novel symbionts in the deep terrestrial subsurface.</title>
        <authorList>
            <person name="Probst A.J."/>
            <person name="Ladd B."/>
            <person name="Jarett J.K."/>
            <person name="Geller-Mcgrath D.E."/>
            <person name="Sieber C.M."/>
            <person name="Emerson J.B."/>
            <person name="Anantharaman K."/>
            <person name="Thomas B.C."/>
            <person name="Malmstrom R."/>
            <person name="Stieglmeier M."/>
            <person name="Klingl A."/>
            <person name="Woyke T."/>
            <person name="Ryan C.M."/>
            <person name="Banfield J.F."/>
        </authorList>
    </citation>
    <scope>NUCLEOTIDE SEQUENCE [LARGE SCALE GENOMIC DNA]</scope>
    <source>
        <strain evidence="3">CG22_combo_CG10-13_8_21_14_all_35_9</strain>
    </source>
</reference>
<feature type="domain" description="EamA" evidence="2">
    <location>
        <begin position="2"/>
        <end position="133"/>
    </location>
</feature>
<dbReference type="Gene3D" id="1.10.3730.20">
    <property type="match status" value="1"/>
</dbReference>
<dbReference type="Proteomes" id="UP000231021">
    <property type="component" value="Unassembled WGS sequence"/>
</dbReference>
<accession>A0A2H0BX77</accession>
<keyword evidence="1" id="KW-1133">Transmembrane helix</keyword>
<dbReference type="Pfam" id="PF00892">
    <property type="entry name" value="EamA"/>
    <property type="match status" value="2"/>
</dbReference>
<feature type="domain" description="EamA" evidence="2">
    <location>
        <begin position="156"/>
        <end position="285"/>
    </location>
</feature>
<evidence type="ECO:0000256" key="1">
    <source>
        <dbReference type="SAM" id="Phobius"/>
    </source>
</evidence>
<name>A0A2H0BX77_9BACT</name>
<sequence length="287" mass="32565">MLWILFSFFTALFESLKDVFSKKSLKNIDEYVVSWSLRFFALPFLLPLLFFIEIPSLENRFWLALLVSGSLNVIATIFYMKAIKHSDLSITVPMVTFTPLFLLLTSPLIVGEFPTFFGLIGVLLIVLGSYTLNIKQRHEGYLVPFRALLKETGPKLMLLVAFIWSITSNFDKIGVQNSSPIFWAISVNIFIVLVMLPIMLYKSRGSIQNIRTNYKALFPIGLFNALTLIFQMTAISLTFVAYVISIKRTSAIMSVLFGHLFFKEKDIRERLVGAAIMIAGVLFITLS</sequence>
<keyword evidence="1" id="KW-0472">Membrane</keyword>
<dbReference type="AlphaFoldDB" id="A0A2H0BX77"/>
<feature type="transmembrane region" description="Helical" evidence="1">
    <location>
        <begin position="269"/>
        <end position="286"/>
    </location>
</feature>
<evidence type="ECO:0000259" key="2">
    <source>
        <dbReference type="Pfam" id="PF00892"/>
    </source>
</evidence>
<gene>
    <name evidence="3" type="ORF">COW98_04780</name>
</gene>
<dbReference type="PANTHER" id="PTHR22911:SF137">
    <property type="entry name" value="SOLUTE CARRIER FAMILY 35 MEMBER G2-RELATED"/>
    <property type="match status" value="1"/>
</dbReference>
<protein>
    <recommendedName>
        <fullName evidence="2">EamA domain-containing protein</fullName>
    </recommendedName>
</protein>
<comment type="caution">
    <text evidence="3">The sequence shown here is derived from an EMBL/GenBank/DDBJ whole genome shotgun (WGS) entry which is preliminary data.</text>
</comment>
<dbReference type="InterPro" id="IPR000620">
    <property type="entry name" value="EamA_dom"/>
</dbReference>
<feature type="transmembrane region" description="Helical" evidence="1">
    <location>
        <begin position="213"/>
        <end position="233"/>
    </location>
</feature>
<dbReference type="PANTHER" id="PTHR22911">
    <property type="entry name" value="ACYL-MALONYL CONDENSING ENZYME-RELATED"/>
    <property type="match status" value="1"/>
</dbReference>
<keyword evidence="1" id="KW-0812">Transmembrane</keyword>
<feature type="transmembrane region" description="Helical" evidence="1">
    <location>
        <begin position="100"/>
        <end position="127"/>
    </location>
</feature>
<dbReference type="SUPFAM" id="SSF103481">
    <property type="entry name" value="Multidrug resistance efflux transporter EmrE"/>
    <property type="match status" value="2"/>
</dbReference>